<organism evidence="7 8">
    <name type="scientific">Nezara viridula</name>
    <name type="common">Southern green stink bug</name>
    <name type="synonym">Cimex viridulus</name>
    <dbReference type="NCBI Taxonomy" id="85310"/>
    <lineage>
        <taxon>Eukaryota</taxon>
        <taxon>Metazoa</taxon>
        <taxon>Ecdysozoa</taxon>
        <taxon>Arthropoda</taxon>
        <taxon>Hexapoda</taxon>
        <taxon>Insecta</taxon>
        <taxon>Pterygota</taxon>
        <taxon>Neoptera</taxon>
        <taxon>Paraneoptera</taxon>
        <taxon>Hemiptera</taxon>
        <taxon>Heteroptera</taxon>
        <taxon>Panheteroptera</taxon>
        <taxon>Pentatomomorpha</taxon>
        <taxon>Pentatomoidea</taxon>
        <taxon>Pentatomidae</taxon>
        <taxon>Pentatominae</taxon>
        <taxon>Nezara</taxon>
    </lineage>
</organism>
<sequence>MSIEVPNYFYIRYDLLNQQEPVKIRWQALMCLHFMIDTVLKSGQSGRPMAFRRFRDLLDPVLNVSRIFGLFPLDGAFRRSKFYVFLAGVVFVVLALVVGEVIYMSLVRESERTERHRTLLAFKMAILSLVPFAQLFRILLFVGEVKSVVDIVQKTERILTKANVYISYDYKQTYGIAAIRLIFELVFEVTNCLTASISLAERVLRGCYFFAGMILTQVIQLQLYCFLQVLDSQINSLQLLLVRLYILKELDILTAIEALNRLELACTDLNRVYSLQLLLIVIFRYLSFLSSTYNVVMGFTAYLTGSSSSANFVGLLLDTCWLLYAILDIILLAKNCTTVISRVCNPIQLR</sequence>
<dbReference type="GO" id="GO:0005886">
    <property type="term" value="C:plasma membrane"/>
    <property type="evidence" value="ECO:0007669"/>
    <property type="project" value="UniProtKB-SubCell"/>
</dbReference>
<keyword evidence="2 6" id="KW-1003">Cell membrane</keyword>
<dbReference type="OrthoDB" id="6618749at2759"/>
<evidence type="ECO:0000256" key="1">
    <source>
        <dbReference type="ARBA" id="ARBA00004651"/>
    </source>
</evidence>
<proteinExistence type="inferred from homology"/>
<comment type="caution">
    <text evidence="6">Lacks conserved residue(s) required for the propagation of feature annotation.</text>
</comment>
<evidence type="ECO:0000256" key="5">
    <source>
        <dbReference type="ARBA" id="ARBA00023136"/>
    </source>
</evidence>
<keyword evidence="3 6" id="KW-0812">Transmembrane</keyword>
<reference evidence="7" key="1">
    <citation type="submission" date="2022-01" db="EMBL/GenBank/DDBJ databases">
        <authorList>
            <person name="King R."/>
        </authorList>
    </citation>
    <scope>NUCLEOTIDE SEQUENCE</scope>
</reference>
<evidence type="ECO:0000313" key="8">
    <source>
        <dbReference type="Proteomes" id="UP001152798"/>
    </source>
</evidence>
<comment type="similarity">
    <text evidence="6">Belongs to the insect chemoreceptor superfamily. Gustatory receptor (GR) family.</text>
</comment>
<keyword evidence="8" id="KW-1185">Reference proteome</keyword>
<feature type="transmembrane region" description="Helical" evidence="6">
    <location>
        <begin position="119"/>
        <end position="140"/>
    </location>
</feature>
<feature type="transmembrane region" description="Helical" evidence="6">
    <location>
        <begin position="82"/>
        <end position="107"/>
    </location>
</feature>
<dbReference type="AlphaFoldDB" id="A0A9P0H9M3"/>
<dbReference type="EMBL" id="OV725080">
    <property type="protein sequence ID" value="CAH1398009.1"/>
    <property type="molecule type" value="Genomic_DNA"/>
</dbReference>
<dbReference type="InterPro" id="IPR013604">
    <property type="entry name" value="7TM_chemorcpt"/>
</dbReference>
<dbReference type="Pfam" id="PF08395">
    <property type="entry name" value="7tm_7"/>
    <property type="match status" value="1"/>
</dbReference>
<dbReference type="GO" id="GO:0007165">
    <property type="term" value="P:signal transduction"/>
    <property type="evidence" value="ECO:0007669"/>
    <property type="project" value="UniProtKB-KW"/>
</dbReference>
<name>A0A9P0H9M3_NEZVI</name>
<evidence type="ECO:0000256" key="6">
    <source>
        <dbReference type="RuleBase" id="RU363108"/>
    </source>
</evidence>
<keyword evidence="5 6" id="KW-0472">Membrane</keyword>
<accession>A0A9P0H9M3</accession>
<comment type="subcellular location">
    <subcellularLocation>
        <location evidence="1 6">Cell membrane</location>
        <topology evidence="1 6">Multi-pass membrane protein</topology>
    </subcellularLocation>
</comment>
<keyword evidence="6" id="KW-0675">Receptor</keyword>
<protein>
    <recommendedName>
        <fullName evidence="6">Gustatory receptor</fullName>
    </recommendedName>
</protein>
<dbReference type="Proteomes" id="UP001152798">
    <property type="component" value="Chromosome 4"/>
</dbReference>
<gene>
    <name evidence="7" type="ORF">NEZAVI_LOCUS7741</name>
</gene>
<keyword evidence="4 6" id="KW-1133">Transmembrane helix</keyword>
<evidence type="ECO:0000256" key="2">
    <source>
        <dbReference type="ARBA" id="ARBA00022475"/>
    </source>
</evidence>
<feature type="transmembrane region" description="Helical" evidence="6">
    <location>
        <begin position="309"/>
        <end position="333"/>
    </location>
</feature>
<evidence type="ECO:0000313" key="7">
    <source>
        <dbReference type="EMBL" id="CAH1398009.1"/>
    </source>
</evidence>
<evidence type="ECO:0000256" key="3">
    <source>
        <dbReference type="ARBA" id="ARBA00022692"/>
    </source>
</evidence>
<dbReference type="GO" id="GO:0050909">
    <property type="term" value="P:sensory perception of taste"/>
    <property type="evidence" value="ECO:0007669"/>
    <property type="project" value="InterPro"/>
</dbReference>
<keyword evidence="6" id="KW-0807">Transducer</keyword>
<comment type="function">
    <text evidence="6">Gustatory receptor which mediates acceptance or avoidance behavior, depending on its substrates.</text>
</comment>
<feature type="transmembrane region" description="Helical" evidence="6">
    <location>
        <begin position="277"/>
        <end position="303"/>
    </location>
</feature>
<evidence type="ECO:0000256" key="4">
    <source>
        <dbReference type="ARBA" id="ARBA00022989"/>
    </source>
</evidence>